<dbReference type="Proteomes" id="UP001274896">
    <property type="component" value="Unassembled WGS sequence"/>
</dbReference>
<accession>A0AAE0UV20</accession>
<feature type="signal peptide" evidence="4">
    <location>
        <begin position="1"/>
        <end position="37"/>
    </location>
</feature>
<evidence type="ECO:0000256" key="2">
    <source>
        <dbReference type="ARBA" id="ARBA00022737"/>
    </source>
</evidence>
<keyword evidence="1" id="KW-0433">Leucine-rich repeat</keyword>
<evidence type="ECO:0000313" key="5">
    <source>
        <dbReference type="EMBL" id="KAK3521791.1"/>
    </source>
</evidence>
<evidence type="ECO:0008006" key="7">
    <source>
        <dbReference type="Google" id="ProtNLM"/>
    </source>
</evidence>
<dbReference type="InterPro" id="IPR001611">
    <property type="entry name" value="Leu-rich_rpt"/>
</dbReference>
<dbReference type="PANTHER" id="PTHR24369:SF211">
    <property type="entry name" value="LEUCINE-RICH REPEAT-CONTAINING PROTEIN 15-LIKE"/>
    <property type="match status" value="1"/>
</dbReference>
<protein>
    <recommendedName>
        <fullName evidence="7">Leucine-rich repeat-containing protein 32</fullName>
    </recommendedName>
</protein>
<keyword evidence="3" id="KW-1133">Transmembrane helix</keyword>
<dbReference type="GO" id="GO:0005886">
    <property type="term" value="C:plasma membrane"/>
    <property type="evidence" value="ECO:0007669"/>
    <property type="project" value="TreeGrafter"/>
</dbReference>
<dbReference type="EMBL" id="JAUCMX010000015">
    <property type="protein sequence ID" value="KAK3521791.1"/>
    <property type="molecule type" value="Genomic_DNA"/>
</dbReference>
<dbReference type="InterPro" id="IPR050541">
    <property type="entry name" value="LRR_TM_domain-containing"/>
</dbReference>
<keyword evidence="6" id="KW-1185">Reference proteome</keyword>
<dbReference type="Pfam" id="PF13855">
    <property type="entry name" value="LRR_8"/>
    <property type="match status" value="3"/>
</dbReference>
<dbReference type="SMART" id="SM00369">
    <property type="entry name" value="LRR_TYP"/>
    <property type="match status" value="9"/>
</dbReference>
<keyword evidence="4" id="KW-0732">Signal</keyword>
<evidence type="ECO:0000313" key="6">
    <source>
        <dbReference type="Proteomes" id="UP001274896"/>
    </source>
</evidence>
<feature type="transmembrane region" description="Helical" evidence="3">
    <location>
        <begin position="591"/>
        <end position="612"/>
    </location>
</feature>
<dbReference type="SUPFAM" id="SSF52058">
    <property type="entry name" value="L domain-like"/>
    <property type="match status" value="2"/>
</dbReference>
<evidence type="ECO:0000256" key="3">
    <source>
        <dbReference type="SAM" id="Phobius"/>
    </source>
</evidence>
<keyword evidence="3" id="KW-0812">Transmembrane</keyword>
<gene>
    <name evidence="5" type="ORF">QTP70_018298</name>
</gene>
<dbReference type="InterPro" id="IPR032675">
    <property type="entry name" value="LRR_dom_sf"/>
</dbReference>
<organism evidence="5 6">
    <name type="scientific">Hemibagrus guttatus</name>
    <dbReference type="NCBI Taxonomy" id="175788"/>
    <lineage>
        <taxon>Eukaryota</taxon>
        <taxon>Metazoa</taxon>
        <taxon>Chordata</taxon>
        <taxon>Craniata</taxon>
        <taxon>Vertebrata</taxon>
        <taxon>Euteleostomi</taxon>
        <taxon>Actinopterygii</taxon>
        <taxon>Neopterygii</taxon>
        <taxon>Teleostei</taxon>
        <taxon>Ostariophysi</taxon>
        <taxon>Siluriformes</taxon>
        <taxon>Bagridae</taxon>
        <taxon>Hemibagrus</taxon>
    </lineage>
</organism>
<evidence type="ECO:0000256" key="1">
    <source>
        <dbReference type="ARBA" id="ARBA00022614"/>
    </source>
</evidence>
<dbReference type="PANTHER" id="PTHR24369">
    <property type="entry name" value="ANTIGEN BSP, PUTATIVE-RELATED"/>
    <property type="match status" value="1"/>
</dbReference>
<proteinExistence type="predicted"/>
<dbReference type="PROSITE" id="PS51450">
    <property type="entry name" value="LRR"/>
    <property type="match status" value="5"/>
</dbReference>
<sequence>MSMSDTLFKRQWNSTMSTQVLFLFFIVNFLSLQLALCQEGQSEADSSNQSLSGILPNVSLGNHTLNLSRKLMQFVQSDLKSLTHLKALKKHMGPLSTVQKLDLSGNGLHSDTIDYLLRDAPALTDLYLNENSITKLGNGTFSGSLSLRNIDLHNNVILEIEEGAFDSLLNLTDLDLSVNSISCINDFNLFQLSLLNLSKNSLTSFQSIDSNQEFELLYLDLRENKMHYFPVLPRRNQIIYLDLSRNQLHSLNSTGPEDELQYLRDTEELTLVPLHSSKTHQILPSLLYLDLSYNQLKAVPPDFFSSLVALDTLNISNNCLENFVVDVDSPLNALKTLDLSFNNLQNLTFMENTLWALQTLYLQGNILSMLDSRIFHLPSITNLHFQFNELNICGPQQNQTSGCVSLFSIPTLRYLYLSENKLTSLPAHAFLGSPLLILDLSLNPNMKISEQAFSGLERSLTHLYLRGNQLENLNISLSLLRSLKVLDLTNNLLDGLFLGRDSTIESLNLQNNKVKILDSSTLLALEKTLRTLYLASNPLICCENMPLISLLQQAHVDIDNATCQFTRDTEYGEVSLRDVTPEHCETLNSKVLVIAMIAVLVLGLMIVLLVAIKLCHSRSHRFNSYKA</sequence>
<evidence type="ECO:0000256" key="4">
    <source>
        <dbReference type="SAM" id="SignalP"/>
    </source>
</evidence>
<keyword evidence="2" id="KW-0677">Repeat</keyword>
<keyword evidence="3" id="KW-0472">Membrane</keyword>
<dbReference type="SMART" id="SM00364">
    <property type="entry name" value="LRR_BAC"/>
    <property type="match status" value="3"/>
</dbReference>
<feature type="chain" id="PRO_5041952341" description="Leucine-rich repeat-containing protein 32" evidence="4">
    <location>
        <begin position="38"/>
        <end position="627"/>
    </location>
</feature>
<dbReference type="PRINTS" id="PR00019">
    <property type="entry name" value="LEURICHRPT"/>
</dbReference>
<dbReference type="AlphaFoldDB" id="A0AAE0UV20"/>
<comment type="caution">
    <text evidence="5">The sequence shown here is derived from an EMBL/GenBank/DDBJ whole genome shotgun (WGS) entry which is preliminary data.</text>
</comment>
<reference evidence="5" key="1">
    <citation type="submission" date="2023-06" db="EMBL/GenBank/DDBJ databases">
        <title>Male Hemibagrus guttatus genome.</title>
        <authorList>
            <person name="Bian C."/>
        </authorList>
    </citation>
    <scope>NUCLEOTIDE SEQUENCE</scope>
    <source>
        <strain evidence="5">Male_cb2023</strain>
        <tissue evidence="5">Muscle</tissue>
    </source>
</reference>
<name>A0AAE0UV20_9TELE</name>
<dbReference type="InterPro" id="IPR003591">
    <property type="entry name" value="Leu-rich_rpt_typical-subtyp"/>
</dbReference>
<dbReference type="Gene3D" id="3.80.10.10">
    <property type="entry name" value="Ribonuclease Inhibitor"/>
    <property type="match status" value="3"/>
</dbReference>